<comment type="catalytic activity">
    <reaction evidence="18">
        <text>a cytidine in mRNA + S-adenosyl-L-methionine = a 5-methylcytidine in mRNA + S-adenosyl-L-homocysteine + H(+)</text>
        <dbReference type="Rhea" id="RHEA:61464"/>
        <dbReference type="Rhea" id="RHEA-COMP:15145"/>
        <dbReference type="Rhea" id="RHEA-COMP:15826"/>
        <dbReference type="ChEBI" id="CHEBI:15378"/>
        <dbReference type="ChEBI" id="CHEBI:57856"/>
        <dbReference type="ChEBI" id="CHEBI:59789"/>
        <dbReference type="ChEBI" id="CHEBI:74483"/>
        <dbReference type="ChEBI" id="CHEBI:82748"/>
    </reaction>
    <physiologicalReaction direction="left-to-right" evidence="18">
        <dbReference type="Rhea" id="RHEA:61465"/>
    </physiologicalReaction>
</comment>
<evidence type="ECO:0000256" key="15">
    <source>
        <dbReference type="ARBA" id="ARBA00048936"/>
    </source>
</evidence>
<keyword evidence="4" id="KW-0820">tRNA-binding</keyword>
<evidence type="ECO:0000256" key="4">
    <source>
        <dbReference type="ARBA" id="ARBA00022555"/>
    </source>
</evidence>
<feature type="region of interest" description="Disordered" evidence="20">
    <location>
        <begin position="764"/>
        <end position="837"/>
    </location>
</feature>
<dbReference type="SUPFAM" id="SSF53335">
    <property type="entry name" value="S-adenosyl-L-methionine-dependent methyltransferases"/>
    <property type="match status" value="1"/>
</dbReference>
<evidence type="ECO:0000256" key="16">
    <source>
        <dbReference type="ARBA" id="ARBA00049286"/>
    </source>
</evidence>
<feature type="binding site" evidence="19">
    <location>
        <position position="268"/>
    </location>
    <ligand>
        <name>S-adenosyl-L-methionine</name>
        <dbReference type="ChEBI" id="CHEBI:59789"/>
    </ligand>
</feature>
<evidence type="ECO:0000256" key="6">
    <source>
        <dbReference type="ARBA" id="ARBA00022679"/>
    </source>
</evidence>
<evidence type="ECO:0000256" key="11">
    <source>
        <dbReference type="ARBA" id="ARBA00032179"/>
    </source>
</evidence>
<dbReference type="PANTHER" id="PTHR22808">
    <property type="entry name" value="NCL1 YEAST -RELATED NOL1/NOP2/FMU SUN DOMAIN-CONTAINING"/>
    <property type="match status" value="1"/>
</dbReference>
<gene>
    <name evidence="22" type="ORF">UPYG_G00335730</name>
</gene>
<feature type="compositionally biased region" description="Basic residues" evidence="20">
    <location>
        <begin position="61"/>
        <end position="70"/>
    </location>
</feature>
<feature type="binding site" evidence="19">
    <location>
        <position position="322"/>
    </location>
    <ligand>
        <name>S-adenosyl-L-methionine</name>
        <dbReference type="ChEBI" id="CHEBI:59789"/>
    </ligand>
</feature>
<evidence type="ECO:0000256" key="13">
    <source>
        <dbReference type="ARBA" id="ARBA00032819"/>
    </source>
</evidence>
<evidence type="ECO:0000256" key="8">
    <source>
        <dbReference type="ARBA" id="ARBA00022694"/>
    </source>
</evidence>
<feature type="region of interest" description="Disordered" evidence="20">
    <location>
        <begin position="491"/>
        <end position="564"/>
    </location>
</feature>
<dbReference type="InterPro" id="IPR029063">
    <property type="entry name" value="SAM-dependent_MTases_sf"/>
</dbReference>
<dbReference type="EC" id="2.1.1.203" evidence="3"/>
<dbReference type="EMBL" id="JAGEUA010000011">
    <property type="protein sequence ID" value="KAL0962105.1"/>
    <property type="molecule type" value="Genomic_DNA"/>
</dbReference>
<feature type="compositionally biased region" description="Basic and acidic residues" evidence="20">
    <location>
        <begin position="773"/>
        <end position="837"/>
    </location>
</feature>
<comment type="catalytic activity">
    <reaction evidence="15">
        <text>cytidine(50) in tRNA + S-adenosyl-L-methionine = 5-methylcytidine(50) in tRNA + S-adenosyl-L-homocysteine + H(+)</text>
        <dbReference type="Rhea" id="RHEA:61488"/>
        <dbReference type="Rhea" id="RHEA-COMP:15838"/>
        <dbReference type="Rhea" id="RHEA-COMP:15839"/>
        <dbReference type="ChEBI" id="CHEBI:15378"/>
        <dbReference type="ChEBI" id="CHEBI:57856"/>
        <dbReference type="ChEBI" id="CHEBI:59789"/>
        <dbReference type="ChEBI" id="CHEBI:74483"/>
        <dbReference type="ChEBI" id="CHEBI:82748"/>
    </reaction>
    <physiologicalReaction direction="left-to-right" evidence="15">
        <dbReference type="Rhea" id="RHEA:61489"/>
    </physiologicalReaction>
</comment>
<sequence length="837" mass="94937">MGRQCANICVRQTQNLCSEPTHKCILASILFTQSVVRLASYQKTIICRFIYRGACVSNMGKRSRQRKKEHQKNSKPGGRDSRDNAGWGAGYADIVKENKLFEDYYKELGLVPEGEFDQFMEAMREPLPATIRITGYKSHAKEILHCLKNKYFKEIQEVEIDGQKIEAPQPLSWYPDELAWHTNMSRKILRKSPLLEKFHQFLVSETESGNISRQEAVSMIPPLLMKIEPHHKILDMCAAPGSKTAQLIEMLHSDMDIPFPEGFVIANDVENKRCYLLVHQAKRLNSPCIMVVNHDASCIPSLQVDVGDGQKGTLFYDRILCDVPCSGDGTMRKNIDVWKKWTTSNSLHLHGLQIRIAVRGVEQLAVGGRLVYSTCSLNPIEDEAVIATLLEKSEGALELADTTADLPGLKWMPGVSKWKLMTKEGHWYQDWSEVPVQRHTQIRPTMFPPTDSEKLSNMKLERCMRILPHHQNTGGFFVAVLVKKAPMPWNRRHPKVRKEKVSSSVPQPEHSPVGTPLPDIPLEGGEEGQENVMETKEEETEDPAKELEDSTKEPQVCGPPPNKKMKLHGFKEDPFVFLTEDDPVFKSIVSFYALSPDFPKINVLTRTHEGKKRNLYIVSKELRNVMLNNSERMKVINTGVKVWSRNSDGEEFGCAFRLAQEGIYTLFPYIHSRVINISVEDIKVLLTQENPYLSKLQDDSHQQAKKIGMGSIVLRYRPDGSHCDGPQCPIELCGWRGKTSIRAFVPRNERFHYLRMLGVEVFRDKQGQGPGPRDGEGKVDGEEVEKLDGNEEIKEEPEVKVKEEQEVKEGEVESENGVKDGPVKDEMKDIKIEGTSS</sequence>
<evidence type="ECO:0000256" key="10">
    <source>
        <dbReference type="ARBA" id="ARBA00023242"/>
    </source>
</evidence>
<comment type="subcellular location">
    <subcellularLocation>
        <location evidence="1">Nucleus</location>
    </subcellularLocation>
    <subcellularLocation>
        <location evidence="2">Secreted</location>
        <location evidence="2">Extracellular exosome</location>
    </subcellularLocation>
</comment>
<dbReference type="GO" id="GO:0005634">
    <property type="term" value="C:nucleus"/>
    <property type="evidence" value="ECO:0007669"/>
    <property type="project" value="UniProtKB-SubCell"/>
</dbReference>
<evidence type="ECO:0000256" key="20">
    <source>
        <dbReference type="SAM" id="MobiDB-lite"/>
    </source>
</evidence>
<dbReference type="Pfam" id="PF25376">
    <property type="entry name" value="Pre-PUA_NSUN2"/>
    <property type="match status" value="1"/>
</dbReference>
<feature type="binding site" evidence="19">
    <location>
        <position position="295"/>
    </location>
    <ligand>
        <name>S-adenosyl-L-methionine</name>
        <dbReference type="ChEBI" id="CHEBI:59789"/>
    </ligand>
</feature>
<feature type="binding site" evidence="19">
    <location>
        <begin position="237"/>
        <end position="243"/>
    </location>
    <ligand>
        <name>S-adenosyl-L-methionine</name>
        <dbReference type="ChEBI" id="CHEBI:59789"/>
    </ligand>
</feature>
<evidence type="ECO:0000259" key="21">
    <source>
        <dbReference type="PROSITE" id="PS51686"/>
    </source>
</evidence>
<organism evidence="22 23">
    <name type="scientific">Umbra pygmaea</name>
    <name type="common">Eastern mudminnow</name>
    <dbReference type="NCBI Taxonomy" id="75934"/>
    <lineage>
        <taxon>Eukaryota</taxon>
        <taxon>Metazoa</taxon>
        <taxon>Chordata</taxon>
        <taxon>Craniata</taxon>
        <taxon>Vertebrata</taxon>
        <taxon>Euteleostomi</taxon>
        <taxon>Actinopterygii</taxon>
        <taxon>Neopterygii</taxon>
        <taxon>Teleostei</taxon>
        <taxon>Protacanthopterygii</taxon>
        <taxon>Esociformes</taxon>
        <taxon>Umbridae</taxon>
        <taxon>Umbra</taxon>
    </lineage>
</organism>
<dbReference type="InterPro" id="IPR001678">
    <property type="entry name" value="MeTrfase_RsmB-F_NOP2_dom"/>
</dbReference>
<reference evidence="22 23" key="1">
    <citation type="submission" date="2024-06" db="EMBL/GenBank/DDBJ databases">
        <authorList>
            <person name="Pan Q."/>
            <person name="Wen M."/>
            <person name="Jouanno E."/>
            <person name="Zahm M."/>
            <person name="Klopp C."/>
            <person name="Cabau C."/>
            <person name="Louis A."/>
            <person name="Berthelot C."/>
            <person name="Parey E."/>
            <person name="Roest Crollius H."/>
            <person name="Montfort J."/>
            <person name="Robinson-Rechavi M."/>
            <person name="Bouchez O."/>
            <person name="Lampietro C."/>
            <person name="Lopez Roques C."/>
            <person name="Donnadieu C."/>
            <person name="Postlethwait J."/>
            <person name="Bobe J."/>
            <person name="Verreycken H."/>
            <person name="Guiguen Y."/>
        </authorList>
    </citation>
    <scope>NUCLEOTIDE SEQUENCE [LARGE SCALE GENOMIC DNA]</scope>
    <source>
        <strain evidence="22">Up_M1</strain>
        <tissue evidence="22">Testis</tissue>
    </source>
</reference>
<dbReference type="InterPro" id="IPR023267">
    <property type="entry name" value="RCMT"/>
</dbReference>
<evidence type="ECO:0000256" key="2">
    <source>
        <dbReference type="ARBA" id="ARBA00004550"/>
    </source>
</evidence>
<dbReference type="Pfam" id="PF01189">
    <property type="entry name" value="Methyltr_RsmB-F"/>
    <property type="match status" value="1"/>
</dbReference>
<dbReference type="Pfam" id="PF25378">
    <property type="entry name" value="PUA_NSUN2"/>
    <property type="match status" value="1"/>
</dbReference>
<dbReference type="GO" id="GO:0008168">
    <property type="term" value="F:methyltransferase activity"/>
    <property type="evidence" value="ECO:0007669"/>
    <property type="project" value="UniProtKB-KW"/>
</dbReference>
<dbReference type="PRINTS" id="PR02011">
    <property type="entry name" value="RCMTNCL1"/>
</dbReference>
<dbReference type="GO" id="GO:0000049">
    <property type="term" value="F:tRNA binding"/>
    <property type="evidence" value="ECO:0007669"/>
    <property type="project" value="UniProtKB-KW"/>
</dbReference>
<dbReference type="InterPro" id="IPR049560">
    <property type="entry name" value="MeTrfase_RsmB-F_NOP2_cat"/>
</dbReference>
<keyword evidence="9 19" id="KW-0694">RNA-binding</keyword>
<dbReference type="GO" id="GO:0030488">
    <property type="term" value="P:tRNA methylation"/>
    <property type="evidence" value="ECO:0007669"/>
    <property type="project" value="UniProtKB-ARBA"/>
</dbReference>
<keyword evidence="5 19" id="KW-0489">Methyltransferase</keyword>
<keyword evidence="8" id="KW-0819">tRNA processing</keyword>
<evidence type="ECO:0000313" key="23">
    <source>
        <dbReference type="Proteomes" id="UP001557470"/>
    </source>
</evidence>
<comment type="catalytic activity">
    <reaction evidence="16">
        <text>cytidine(34) in tRNA precursor + S-adenosyl-L-methionine = 5-methylcytidine(34) in tRNA precursor + S-adenosyl-L-homocysteine + H(+)</text>
        <dbReference type="Rhea" id="RHEA:42940"/>
        <dbReference type="Rhea" id="RHEA-COMP:10291"/>
        <dbReference type="Rhea" id="RHEA-COMP:10295"/>
        <dbReference type="ChEBI" id="CHEBI:15378"/>
        <dbReference type="ChEBI" id="CHEBI:57856"/>
        <dbReference type="ChEBI" id="CHEBI:59789"/>
        <dbReference type="ChEBI" id="CHEBI:74483"/>
        <dbReference type="ChEBI" id="CHEBI:82748"/>
        <dbReference type="EC" id="2.1.1.203"/>
    </reaction>
    <physiologicalReaction direction="left-to-right" evidence="16">
        <dbReference type="Rhea" id="RHEA:42941"/>
    </physiologicalReaction>
</comment>
<feature type="region of interest" description="Disordered" evidence="20">
    <location>
        <begin position="61"/>
        <end position="85"/>
    </location>
</feature>
<keyword evidence="23" id="KW-1185">Reference proteome</keyword>
<feature type="active site" description="Nucleophile" evidence="19">
    <location>
        <position position="375"/>
    </location>
</feature>
<evidence type="ECO:0000256" key="17">
    <source>
        <dbReference type="ARBA" id="ARBA00049323"/>
    </source>
</evidence>
<keyword evidence="7 19" id="KW-0949">S-adenosyl-L-methionine</keyword>
<dbReference type="InterPro" id="IPR057285">
    <property type="entry name" value="Pre-PUA_NSUN2"/>
</dbReference>
<keyword evidence="6 19" id="KW-0808">Transferase</keyword>
<protein>
    <recommendedName>
        <fullName evidence="3">tRNA (cytosine(34)-C(5))-methyltransferase</fullName>
        <ecNumber evidence="3">2.1.1.203</ecNumber>
    </recommendedName>
    <alternativeName>
        <fullName evidence="12">NOL1/NOP2/Sun domain family member 2</fullName>
    </alternativeName>
    <alternativeName>
        <fullName evidence="13">mRNA cytosine C(5)-methyltransferase</fullName>
    </alternativeName>
    <alternativeName>
        <fullName evidence="11">tRNA cytosine C(5)-methyltransferase</fullName>
    </alternativeName>
</protein>
<evidence type="ECO:0000256" key="12">
    <source>
        <dbReference type="ARBA" id="ARBA00032770"/>
    </source>
</evidence>
<evidence type="ECO:0000256" key="5">
    <source>
        <dbReference type="ARBA" id="ARBA00022603"/>
    </source>
</evidence>
<comment type="catalytic activity">
    <reaction evidence="17">
        <text>cytidine(48) in tRNA + S-adenosyl-L-methionine = 5-methylcytidine(48) in tRNA + S-adenosyl-L-homocysteine + H(+)</text>
        <dbReference type="Rhea" id="RHEA:42948"/>
        <dbReference type="Rhea" id="RHEA-COMP:10293"/>
        <dbReference type="Rhea" id="RHEA-COMP:10297"/>
        <dbReference type="ChEBI" id="CHEBI:15378"/>
        <dbReference type="ChEBI" id="CHEBI:57856"/>
        <dbReference type="ChEBI" id="CHEBI:59789"/>
        <dbReference type="ChEBI" id="CHEBI:74483"/>
        <dbReference type="ChEBI" id="CHEBI:82748"/>
    </reaction>
    <physiologicalReaction direction="left-to-right" evidence="17">
        <dbReference type="Rhea" id="RHEA:42949"/>
    </physiologicalReaction>
</comment>
<evidence type="ECO:0000256" key="9">
    <source>
        <dbReference type="ARBA" id="ARBA00022884"/>
    </source>
</evidence>
<evidence type="ECO:0000256" key="1">
    <source>
        <dbReference type="ARBA" id="ARBA00004123"/>
    </source>
</evidence>
<feature type="domain" description="SAM-dependent MTase RsmB/NOP-type" evidence="21">
    <location>
        <begin position="119"/>
        <end position="484"/>
    </location>
</feature>
<evidence type="ECO:0000256" key="19">
    <source>
        <dbReference type="PROSITE-ProRule" id="PRU01023"/>
    </source>
</evidence>
<keyword evidence="10" id="KW-0539">Nucleus</keyword>
<evidence type="ECO:0000256" key="18">
    <source>
        <dbReference type="ARBA" id="ARBA00049365"/>
    </source>
</evidence>
<dbReference type="Gene3D" id="3.40.50.150">
    <property type="entry name" value="Vaccinia Virus protein VP39"/>
    <property type="match status" value="1"/>
</dbReference>
<dbReference type="AlphaFoldDB" id="A0ABD0W0H4"/>
<dbReference type="PROSITE" id="PS51686">
    <property type="entry name" value="SAM_MT_RSMB_NOP"/>
    <property type="match status" value="1"/>
</dbReference>
<evidence type="ECO:0000256" key="7">
    <source>
        <dbReference type="ARBA" id="ARBA00022691"/>
    </source>
</evidence>
<dbReference type="InterPro" id="IPR023270">
    <property type="entry name" value="RCMT_NCL1"/>
</dbReference>
<comment type="similarity">
    <text evidence="19">Belongs to the class I-like SAM-binding methyltransferase superfamily. RsmB/NOP family.</text>
</comment>
<evidence type="ECO:0000256" key="3">
    <source>
        <dbReference type="ARBA" id="ARBA00012629"/>
    </source>
</evidence>
<feature type="compositionally biased region" description="Basic and acidic residues" evidence="20">
    <location>
        <begin position="542"/>
        <end position="552"/>
    </location>
</feature>
<dbReference type="PANTHER" id="PTHR22808:SF1">
    <property type="entry name" value="RNA CYTOSINE-C(5)-METHYLTRANSFERASE NSUN2-RELATED"/>
    <property type="match status" value="1"/>
</dbReference>
<evidence type="ECO:0000256" key="14">
    <source>
        <dbReference type="ARBA" id="ARBA00048755"/>
    </source>
</evidence>
<evidence type="ECO:0000313" key="22">
    <source>
        <dbReference type="EMBL" id="KAL0962105.1"/>
    </source>
</evidence>
<dbReference type="PRINTS" id="PR02008">
    <property type="entry name" value="RCMTFAMILY"/>
</dbReference>
<comment type="caution">
    <text evidence="22">The sequence shown here is derived from an EMBL/GenBank/DDBJ whole genome shotgun (WGS) entry which is preliminary data.</text>
</comment>
<name>A0ABD0W0H4_UMBPY</name>
<accession>A0ABD0W0H4</accession>
<dbReference type="GO" id="GO:0005576">
    <property type="term" value="C:extracellular region"/>
    <property type="evidence" value="ECO:0007669"/>
    <property type="project" value="UniProtKB-SubCell"/>
</dbReference>
<dbReference type="Proteomes" id="UP001557470">
    <property type="component" value="Unassembled WGS sequence"/>
</dbReference>
<dbReference type="InterPro" id="IPR057286">
    <property type="entry name" value="PUA_NSUN2"/>
</dbReference>
<comment type="catalytic activity">
    <reaction evidence="14">
        <text>cytidine(49) in tRNA + S-adenosyl-L-methionine = 5-methylcytidine(49) in tRNA + S-adenosyl-L-homocysteine + H(+)</text>
        <dbReference type="Rhea" id="RHEA:42952"/>
        <dbReference type="Rhea" id="RHEA-COMP:10294"/>
        <dbReference type="Rhea" id="RHEA-COMP:10385"/>
        <dbReference type="ChEBI" id="CHEBI:15378"/>
        <dbReference type="ChEBI" id="CHEBI:57856"/>
        <dbReference type="ChEBI" id="CHEBI:59789"/>
        <dbReference type="ChEBI" id="CHEBI:74483"/>
        <dbReference type="ChEBI" id="CHEBI:82748"/>
    </reaction>
    <physiologicalReaction direction="left-to-right" evidence="14">
        <dbReference type="Rhea" id="RHEA:42953"/>
    </physiologicalReaction>
</comment>
<proteinExistence type="inferred from homology"/>